<comment type="caution">
    <text evidence="2">The sequence shown here is derived from an EMBL/GenBank/DDBJ whole genome shotgun (WGS) entry which is preliminary data.</text>
</comment>
<feature type="transmembrane region" description="Helical" evidence="1">
    <location>
        <begin position="150"/>
        <end position="172"/>
    </location>
</feature>
<gene>
    <name evidence="2" type="primary">ampE</name>
    <name evidence="2" type="ORF">QQF73_19015</name>
</gene>
<evidence type="ECO:0000313" key="2">
    <source>
        <dbReference type="EMBL" id="MDK9559731.1"/>
    </source>
</evidence>
<name>A0ABT7HJM4_9GAMM</name>
<keyword evidence="1" id="KW-1133">Transmembrane helix</keyword>
<evidence type="ECO:0000313" key="3">
    <source>
        <dbReference type="Proteomes" id="UP001223547"/>
    </source>
</evidence>
<evidence type="ECO:0000256" key="1">
    <source>
        <dbReference type="SAM" id="Phobius"/>
    </source>
</evidence>
<keyword evidence="3" id="KW-1185">Reference proteome</keyword>
<feature type="transmembrane region" description="Helical" evidence="1">
    <location>
        <begin position="46"/>
        <end position="67"/>
    </location>
</feature>
<feature type="transmembrane region" description="Helical" evidence="1">
    <location>
        <begin position="193"/>
        <end position="216"/>
    </location>
</feature>
<feature type="transmembrane region" description="Helical" evidence="1">
    <location>
        <begin position="74"/>
        <end position="93"/>
    </location>
</feature>
<organism evidence="2 3">
    <name type="scientific">Marinobacter albus</name>
    <dbReference type="NCBI Taxonomy" id="3030833"/>
    <lineage>
        <taxon>Bacteria</taxon>
        <taxon>Pseudomonadati</taxon>
        <taxon>Pseudomonadota</taxon>
        <taxon>Gammaproteobacteria</taxon>
        <taxon>Pseudomonadales</taxon>
        <taxon>Marinobacteraceae</taxon>
        <taxon>Marinobacter</taxon>
    </lineage>
</organism>
<keyword evidence="1" id="KW-0472">Membrane</keyword>
<dbReference type="RefSeq" id="WP_285369108.1">
    <property type="nucleotide sequence ID" value="NZ_JASSQD010000005.1"/>
</dbReference>
<dbReference type="EMBL" id="JASSQD010000005">
    <property type="protein sequence ID" value="MDK9559731.1"/>
    <property type="molecule type" value="Genomic_DNA"/>
</dbReference>
<reference evidence="2 3" key="1">
    <citation type="submission" date="2023-05" db="EMBL/GenBank/DDBJ databases">
        <title>Marinobacter albus sp. nov., a marine bacterium isolated from sand in a coastal intertidal zone of huludao.</title>
        <authorList>
            <person name="Deng T."/>
        </authorList>
    </citation>
    <scope>NUCLEOTIDE SEQUENCE [LARGE SCALE GENOMIC DNA]</scope>
    <source>
        <strain evidence="2 3">M216</strain>
    </source>
</reference>
<keyword evidence="1" id="KW-0812">Transmembrane</keyword>
<dbReference type="PANTHER" id="PTHR38684:SF1">
    <property type="entry name" value="PROTEIN AMPE"/>
    <property type="match status" value="1"/>
</dbReference>
<proteinExistence type="predicted"/>
<dbReference type="Proteomes" id="UP001223547">
    <property type="component" value="Unassembled WGS sequence"/>
</dbReference>
<sequence length="295" mass="32617">MVLIVFLLAYIVRRRLDTHNSLSGDKLWRHWFHQAVKVEAGHESGIAGGLALVVLPALILGLGMYLLDAVGWRVVGYPIEWLILILMMGAPGWRPILQSYSVSWQRGDMQAAWLIVEDRLPPEERGAASSPDVMHLTLSKAFLVGVFQRFFLVGFWYVVGGIGLAVLARGLVALSEQWPQAAARTRFQRLAEWMAWLPVRLLSVTFGIAGDLAGWLREFPASVGGVSKKTADVLMISANGSLTGYALDPERFSRIHPDEWVDFGGRSLGAILDLLNRSMLVWICGLALLVIFGVL</sequence>
<feature type="transmembrane region" description="Helical" evidence="1">
    <location>
        <begin position="274"/>
        <end position="294"/>
    </location>
</feature>
<accession>A0ABT7HJM4</accession>
<dbReference type="InterPro" id="IPR052966">
    <property type="entry name" value="Beta-lactamase_Reg"/>
</dbReference>
<protein>
    <submittedName>
        <fullName evidence="2">Regulatory signaling modulator protein AmpE</fullName>
    </submittedName>
</protein>
<dbReference type="PANTHER" id="PTHR38684">
    <property type="entry name" value="PROTEIN AMPE"/>
    <property type="match status" value="1"/>
</dbReference>